<name>A0A6J4UDD6_9BACT</name>
<evidence type="ECO:0000256" key="2">
    <source>
        <dbReference type="ARBA" id="ARBA00022448"/>
    </source>
</evidence>
<dbReference type="PROSITE" id="PS50928">
    <property type="entry name" value="ABC_TM1"/>
    <property type="match status" value="1"/>
</dbReference>
<protein>
    <recommendedName>
        <fullName evidence="8">ABC transmembrane type-1 domain-containing protein</fullName>
    </recommendedName>
</protein>
<keyword evidence="6 7" id="KW-0472">Membrane</keyword>
<evidence type="ECO:0000256" key="5">
    <source>
        <dbReference type="ARBA" id="ARBA00022989"/>
    </source>
</evidence>
<evidence type="ECO:0000256" key="6">
    <source>
        <dbReference type="ARBA" id="ARBA00023136"/>
    </source>
</evidence>
<gene>
    <name evidence="9" type="ORF">AVDCRST_MAG59-1222</name>
</gene>
<dbReference type="PANTHER" id="PTHR43163">
    <property type="entry name" value="DIPEPTIDE TRANSPORT SYSTEM PERMEASE PROTEIN DPPB-RELATED"/>
    <property type="match status" value="1"/>
</dbReference>
<dbReference type="PANTHER" id="PTHR43163:SF6">
    <property type="entry name" value="DIPEPTIDE TRANSPORT SYSTEM PERMEASE PROTEIN DPPB-RELATED"/>
    <property type="match status" value="1"/>
</dbReference>
<dbReference type="GO" id="GO:0055085">
    <property type="term" value="P:transmembrane transport"/>
    <property type="evidence" value="ECO:0007669"/>
    <property type="project" value="InterPro"/>
</dbReference>
<evidence type="ECO:0000256" key="7">
    <source>
        <dbReference type="RuleBase" id="RU363032"/>
    </source>
</evidence>
<dbReference type="InterPro" id="IPR000515">
    <property type="entry name" value="MetI-like"/>
</dbReference>
<evidence type="ECO:0000256" key="1">
    <source>
        <dbReference type="ARBA" id="ARBA00004651"/>
    </source>
</evidence>
<dbReference type="EMBL" id="CADCWF010000075">
    <property type="protein sequence ID" value="CAA9545297.1"/>
    <property type="molecule type" value="Genomic_DNA"/>
</dbReference>
<organism evidence="9">
    <name type="scientific">uncultured Thermomicrobiales bacterium</name>
    <dbReference type="NCBI Taxonomy" id="1645740"/>
    <lineage>
        <taxon>Bacteria</taxon>
        <taxon>Pseudomonadati</taxon>
        <taxon>Thermomicrobiota</taxon>
        <taxon>Thermomicrobia</taxon>
        <taxon>Thermomicrobiales</taxon>
        <taxon>environmental samples</taxon>
    </lineage>
</organism>
<keyword evidence="5 7" id="KW-1133">Transmembrane helix</keyword>
<dbReference type="Pfam" id="PF19300">
    <property type="entry name" value="BPD_transp_1_N"/>
    <property type="match status" value="1"/>
</dbReference>
<dbReference type="CDD" id="cd06261">
    <property type="entry name" value="TM_PBP2"/>
    <property type="match status" value="1"/>
</dbReference>
<feature type="transmembrane region" description="Helical" evidence="7">
    <location>
        <begin position="283"/>
        <end position="305"/>
    </location>
</feature>
<feature type="transmembrane region" description="Helical" evidence="7">
    <location>
        <begin position="135"/>
        <end position="156"/>
    </location>
</feature>
<keyword evidence="2 7" id="KW-0813">Transport</keyword>
<feature type="transmembrane region" description="Helical" evidence="7">
    <location>
        <begin position="9"/>
        <end position="29"/>
    </location>
</feature>
<evidence type="ECO:0000256" key="4">
    <source>
        <dbReference type="ARBA" id="ARBA00022692"/>
    </source>
</evidence>
<sequence>MARLIATRLLTMVPMMVLVASVVFFLIRLTPGDPARIMVGGQRTSAETLANIRAAYNLDKPIPVQYGLWVGDLVRGDLGISFRQRTDVRTLILERLPLTAKLAAYSFAISLLIAIPLGILAAVKRNEWVDFVASLFALLGASSPVFFTAILLILVFSYRLDWLPALGAGEGGVDELVHLLLPSLTLGVSLAAVTTRITRSAMVEALTQDFIETARAKGLSARSVVLKHAFRNALVPVITVAGLQFGFLLVGAVLVEHTFGLGGLGSLLIEAVQVRDYPVVQGATVFIAAVFILINLAVDVLYGIIDPRVRLGGRAGA</sequence>
<keyword evidence="4 7" id="KW-0812">Transmembrane</keyword>
<dbReference type="Pfam" id="PF00528">
    <property type="entry name" value="BPD_transp_1"/>
    <property type="match status" value="1"/>
</dbReference>
<feature type="transmembrane region" description="Helical" evidence="7">
    <location>
        <begin position="176"/>
        <end position="193"/>
    </location>
</feature>
<dbReference type="InterPro" id="IPR035906">
    <property type="entry name" value="MetI-like_sf"/>
</dbReference>
<dbReference type="InterPro" id="IPR045621">
    <property type="entry name" value="BPD_transp_1_N"/>
</dbReference>
<keyword evidence="3" id="KW-1003">Cell membrane</keyword>
<dbReference type="SUPFAM" id="SSF161098">
    <property type="entry name" value="MetI-like"/>
    <property type="match status" value="1"/>
</dbReference>
<dbReference type="AlphaFoldDB" id="A0A6J4UDD6"/>
<evidence type="ECO:0000313" key="9">
    <source>
        <dbReference type="EMBL" id="CAA9545297.1"/>
    </source>
</evidence>
<comment type="similarity">
    <text evidence="7">Belongs to the binding-protein-dependent transport system permease family.</text>
</comment>
<proteinExistence type="inferred from homology"/>
<feature type="transmembrane region" description="Helical" evidence="7">
    <location>
        <begin position="102"/>
        <end position="123"/>
    </location>
</feature>
<reference evidence="9" key="1">
    <citation type="submission" date="2020-02" db="EMBL/GenBank/DDBJ databases">
        <authorList>
            <person name="Meier V. D."/>
        </authorList>
    </citation>
    <scope>NUCLEOTIDE SEQUENCE</scope>
    <source>
        <strain evidence="9">AVDCRST_MAG59</strain>
    </source>
</reference>
<feature type="domain" description="ABC transmembrane type-1" evidence="8">
    <location>
        <begin position="96"/>
        <end position="302"/>
    </location>
</feature>
<comment type="subcellular location">
    <subcellularLocation>
        <location evidence="1 7">Cell membrane</location>
        <topology evidence="1 7">Multi-pass membrane protein</topology>
    </subcellularLocation>
</comment>
<dbReference type="Gene3D" id="1.10.3720.10">
    <property type="entry name" value="MetI-like"/>
    <property type="match status" value="1"/>
</dbReference>
<evidence type="ECO:0000256" key="3">
    <source>
        <dbReference type="ARBA" id="ARBA00022475"/>
    </source>
</evidence>
<dbReference type="GO" id="GO:0005886">
    <property type="term" value="C:plasma membrane"/>
    <property type="evidence" value="ECO:0007669"/>
    <property type="project" value="UniProtKB-SubCell"/>
</dbReference>
<feature type="transmembrane region" description="Helical" evidence="7">
    <location>
        <begin position="233"/>
        <end position="255"/>
    </location>
</feature>
<evidence type="ECO:0000259" key="8">
    <source>
        <dbReference type="PROSITE" id="PS50928"/>
    </source>
</evidence>
<accession>A0A6J4UDD6</accession>